<dbReference type="EMBL" id="ML978131">
    <property type="protein sequence ID" value="KAF2095744.1"/>
    <property type="molecule type" value="Genomic_DNA"/>
</dbReference>
<keyword evidence="2" id="KW-1185">Reference proteome</keyword>
<evidence type="ECO:0000313" key="1">
    <source>
        <dbReference type="EMBL" id="KAF2095744.1"/>
    </source>
</evidence>
<dbReference type="AlphaFoldDB" id="A0A9P4I851"/>
<evidence type="ECO:0000313" key="2">
    <source>
        <dbReference type="Proteomes" id="UP000799772"/>
    </source>
</evidence>
<reference evidence="1" key="1">
    <citation type="journal article" date="2020" name="Stud. Mycol.">
        <title>101 Dothideomycetes genomes: a test case for predicting lifestyles and emergence of pathogens.</title>
        <authorList>
            <person name="Haridas S."/>
            <person name="Albert R."/>
            <person name="Binder M."/>
            <person name="Bloem J."/>
            <person name="Labutti K."/>
            <person name="Salamov A."/>
            <person name="Andreopoulos B."/>
            <person name="Baker S."/>
            <person name="Barry K."/>
            <person name="Bills G."/>
            <person name="Bluhm B."/>
            <person name="Cannon C."/>
            <person name="Castanera R."/>
            <person name="Culley D."/>
            <person name="Daum C."/>
            <person name="Ezra D."/>
            <person name="Gonzalez J."/>
            <person name="Henrissat B."/>
            <person name="Kuo A."/>
            <person name="Liang C."/>
            <person name="Lipzen A."/>
            <person name="Lutzoni F."/>
            <person name="Magnuson J."/>
            <person name="Mondo S."/>
            <person name="Nolan M."/>
            <person name="Ohm R."/>
            <person name="Pangilinan J."/>
            <person name="Park H.-J."/>
            <person name="Ramirez L."/>
            <person name="Alfaro M."/>
            <person name="Sun H."/>
            <person name="Tritt A."/>
            <person name="Yoshinaga Y."/>
            <person name="Zwiers L.-H."/>
            <person name="Turgeon B."/>
            <person name="Goodwin S."/>
            <person name="Spatafora J."/>
            <person name="Crous P."/>
            <person name="Grigoriev I."/>
        </authorList>
    </citation>
    <scope>NUCLEOTIDE SEQUENCE</scope>
    <source>
        <strain evidence="1">CBS 133067</strain>
    </source>
</reference>
<gene>
    <name evidence="1" type="ORF">NA57DRAFT_59723</name>
</gene>
<organism evidence="1 2">
    <name type="scientific">Rhizodiscina lignyota</name>
    <dbReference type="NCBI Taxonomy" id="1504668"/>
    <lineage>
        <taxon>Eukaryota</taxon>
        <taxon>Fungi</taxon>
        <taxon>Dikarya</taxon>
        <taxon>Ascomycota</taxon>
        <taxon>Pezizomycotina</taxon>
        <taxon>Dothideomycetes</taxon>
        <taxon>Pleosporomycetidae</taxon>
        <taxon>Aulographales</taxon>
        <taxon>Rhizodiscinaceae</taxon>
        <taxon>Rhizodiscina</taxon>
    </lineage>
</organism>
<accession>A0A9P4I851</accession>
<proteinExistence type="predicted"/>
<protein>
    <submittedName>
        <fullName evidence="1">Uncharacterized protein</fullName>
    </submittedName>
</protein>
<name>A0A9P4I851_9PEZI</name>
<dbReference type="Proteomes" id="UP000799772">
    <property type="component" value="Unassembled WGS sequence"/>
</dbReference>
<sequence length="155" mass="17454">MPDDLRVRDHLVHRWRDKPRVSNLGASAIRAPPGISSTTAWERPGSNRNGPLLRSCGVARERAVLLDDAAHEMPCRTRLLERGRSMEDGWDLGRQRSGVDLRELDLGKIRREAKESRRWGSRRTVNLRGGFERMGIAVVDCECGPGGYVAQKIRS</sequence>
<comment type="caution">
    <text evidence="1">The sequence shown here is derived from an EMBL/GenBank/DDBJ whole genome shotgun (WGS) entry which is preliminary data.</text>
</comment>